<organism evidence="2 3">
    <name type="scientific">Alicyclobacillus macrosporangiidus</name>
    <dbReference type="NCBI Taxonomy" id="392015"/>
    <lineage>
        <taxon>Bacteria</taxon>
        <taxon>Bacillati</taxon>
        <taxon>Bacillota</taxon>
        <taxon>Bacilli</taxon>
        <taxon>Bacillales</taxon>
        <taxon>Alicyclobacillaceae</taxon>
        <taxon>Alicyclobacillus</taxon>
    </lineage>
</organism>
<reference evidence="3" key="1">
    <citation type="submission" date="2016-10" db="EMBL/GenBank/DDBJ databases">
        <authorList>
            <person name="Varghese N."/>
        </authorList>
    </citation>
    <scope>NUCLEOTIDE SEQUENCE [LARGE SCALE GENOMIC DNA]</scope>
    <source>
        <strain evidence="3">DSM 17980</strain>
    </source>
</reference>
<dbReference type="InterPro" id="IPR007160">
    <property type="entry name" value="DUF362"/>
</dbReference>
<name>A0A1I7GS59_9BACL</name>
<dbReference type="STRING" id="392015.SAMN05421543_10328"/>
<feature type="domain" description="DUF362" evidence="1">
    <location>
        <begin position="67"/>
        <end position="219"/>
    </location>
</feature>
<keyword evidence="3" id="KW-1185">Reference proteome</keyword>
<proteinExistence type="predicted"/>
<gene>
    <name evidence="2" type="ORF">SAMN05421543_10328</name>
</gene>
<dbReference type="OrthoDB" id="9788398at2"/>
<protein>
    <recommendedName>
        <fullName evidence="1">DUF362 domain-containing protein</fullName>
    </recommendedName>
</protein>
<dbReference type="eggNOG" id="COG2768">
    <property type="taxonomic scope" value="Bacteria"/>
</dbReference>
<evidence type="ECO:0000259" key="1">
    <source>
        <dbReference type="Pfam" id="PF04015"/>
    </source>
</evidence>
<accession>A0A1I7GS59</accession>
<dbReference type="EMBL" id="FPBV01000003">
    <property type="protein sequence ID" value="SFU51275.1"/>
    <property type="molecule type" value="Genomic_DNA"/>
</dbReference>
<dbReference type="AlphaFoldDB" id="A0A1I7GS59"/>
<dbReference type="Proteomes" id="UP000183508">
    <property type="component" value="Unassembled WGS sequence"/>
</dbReference>
<evidence type="ECO:0000313" key="2">
    <source>
        <dbReference type="EMBL" id="SFU51275.1"/>
    </source>
</evidence>
<sequence length="424" mass="45382">MGVLEDLLRDIPLPKMAPVRQKFAAERVDDVAGAVHRAIAEAGVDARIRTGAKVAIGVGSRGIANLPVLVRAVVERVKQRGADPFIVPAMGSHGGATADGQRAMLEHLGVTEETVGAPVRATMEVVQAGVSAGGLPLYVDAYAAKADGIIVINRIKPHTSFRGTVESGLIKMLVIGLGKQKGAETAHARGFDHMARHLLDLSAALIERLPVWFGVGVLENAYDQTARVVAVPAERLHEVEPALLNEARRLMPKILVRDPDVLVVDEIGKDISGVGMDPNVTGRYPNQLVQPDIRIGKVCVLRLTEKTDGNAAGVGLADVTTAALEARIDRVKGYANSLTSTTMTSIKLPMVLPTDRLAIQAAIKTCNCPDLAQARVVRIRNTLNLEQIWVSESLLPEVAAHERMEVLGPAEPMRFTEAGDLIFE</sequence>
<evidence type="ECO:0000313" key="3">
    <source>
        <dbReference type="Proteomes" id="UP000183508"/>
    </source>
</evidence>
<dbReference type="Pfam" id="PF04015">
    <property type="entry name" value="DUF362"/>
    <property type="match status" value="1"/>
</dbReference>
<dbReference type="Gene3D" id="3.40.50.11440">
    <property type="match status" value="1"/>
</dbReference>
<dbReference type="RefSeq" id="WP_074949808.1">
    <property type="nucleotide sequence ID" value="NZ_FPBV01000003.1"/>
</dbReference>